<dbReference type="RefSeq" id="WP_039287687.1">
    <property type="nucleotide sequence ID" value="NZ_JTDI01000006.1"/>
</dbReference>
<dbReference type="Gene3D" id="3.40.50.300">
    <property type="entry name" value="P-loop containing nucleotide triphosphate hydrolases"/>
    <property type="match status" value="1"/>
</dbReference>
<dbReference type="PANTHER" id="PTHR10605:SF56">
    <property type="entry name" value="BIFUNCTIONAL HEPARAN SULFATE N-DEACETYLASE_N-SULFOTRANSFERASE"/>
    <property type="match status" value="1"/>
</dbReference>
<dbReference type="AlphaFoldDB" id="A0A0B1ZHN8"/>
<evidence type="ECO:0000313" key="3">
    <source>
        <dbReference type="Proteomes" id="UP000031057"/>
    </source>
</evidence>
<dbReference type="EMBL" id="JTDI01000006">
    <property type="protein sequence ID" value="KHK90017.1"/>
    <property type="molecule type" value="Genomic_DNA"/>
</dbReference>
<comment type="caution">
    <text evidence="2">The sequence shown here is derived from an EMBL/GenBank/DDBJ whole genome shotgun (WGS) entry which is preliminary data.</text>
</comment>
<dbReference type="OrthoDB" id="981508at2"/>
<protein>
    <recommendedName>
        <fullName evidence="4">Sulfotransferase domain-containing protein</fullName>
    </recommendedName>
</protein>
<proteinExistence type="predicted"/>
<evidence type="ECO:0000256" key="1">
    <source>
        <dbReference type="ARBA" id="ARBA00022679"/>
    </source>
</evidence>
<evidence type="ECO:0008006" key="4">
    <source>
        <dbReference type="Google" id="ProtNLM"/>
    </source>
</evidence>
<name>A0A0B1ZHN8_9SPHN</name>
<dbReference type="Pfam" id="PF13469">
    <property type="entry name" value="Sulfotransfer_3"/>
    <property type="match status" value="1"/>
</dbReference>
<dbReference type="InterPro" id="IPR037359">
    <property type="entry name" value="NST/OST"/>
</dbReference>
<keyword evidence="1" id="KW-0808">Transferase</keyword>
<keyword evidence="3" id="KW-1185">Reference proteome</keyword>
<evidence type="ECO:0000313" key="2">
    <source>
        <dbReference type="EMBL" id="KHK90017.1"/>
    </source>
</evidence>
<sequence>MSSLPNLFLIGAMKAGTTSLASWLGLSDAVFVPKVKEPNYYSKELRDAGIIDAIPAGMLIDLDKVLDAKSDQSIAFSYVADEDFYHRLYAPASDKFRYRLDASTTYLNSPYAPSAIHKAHPDAKIMVVTRDPVRRAWSEFLMNVSIGVSDMNFERALEREVESVLNNRPPLLERYITTGLYEMNIGRYEALFPSEQILRLDFDDIASDFVSVSANISSFLGIDDLPNNLGVENASRMPRFKVLNNVLHTSGLKYWLRDRTPDFLRQPLLRAFYGPTKITMPEDFVRCYKVAHDRIYMHLSTSHIWSTDSIAMRGAS</sequence>
<reference evidence="2 3" key="1">
    <citation type="submission" date="2014-10" db="EMBL/GenBank/DDBJ databases">
        <title>Genome sequence of Novosphingobium malaysiense MUSC 273(T).</title>
        <authorList>
            <person name="Lee L.-H."/>
        </authorList>
    </citation>
    <scope>NUCLEOTIDE SEQUENCE [LARGE SCALE GENOMIC DNA]</scope>
    <source>
        <strain evidence="2 3">MUSC 273</strain>
    </source>
</reference>
<dbReference type="PANTHER" id="PTHR10605">
    <property type="entry name" value="HEPARAN SULFATE SULFOTRANSFERASE"/>
    <property type="match status" value="1"/>
</dbReference>
<dbReference type="GO" id="GO:0008146">
    <property type="term" value="F:sulfotransferase activity"/>
    <property type="evidence" value="ECO:0007669"/>
    <property type="project" value="InterPro"/>
</dbReference>
<dbReference type="SUPFAM" id="SSF52540">
    <property type="entry name" value="P-loop containing nucleoside triphosphate hydrolases"/>
    <property type="match status" value="1"/>
</dbReference>
<dbReference type="Proteomes" id="UP000031057">
    <property type="component" value="Unassembled WGS sequence"/>
</dbReference>
<dbReference type="STRING" id="1348853.LK12_19230"/>
<gene>
    <name evidence="2" type="ORF">LK12_19230</name>
</gene>
<accession>A0A0B1ZHN8</accession>
<organism evidence="2 3">
    <name type="scientific">Novosphingobium malaysiense</name>
    <dbReference type="NCBI Taxonomy" id="1348853"/>
    <lineage>
        <taxon>Bacteria</taxon>
        <taxon>Pseudomonadati</taxon>
        <taxon>Pseudomonadota</taxon>
        <taxon>Alphaproteobacteria</taxon>
        <taxon>Sphingomonadales</taxon>
        <taxon>Sphingomonadaceae</taxon>
        <taxon>Novosphingobium</taxon>
    </lineage>
</organism>
<dbReference type="InterPro" id="IPR027417">
    <property type="entry name" value="P-loop_NTPase"/>
</dbReference>